<gene>
    <name evidence="1" type="ORF">ACFQ1U_00430</name>
</gene>
<reference evidence="2" key="1">
    <citation type="journal article" date="2019" name="Int. J. Syst. Evol. Microbiol.">
        <title>The Global Catalogue of Microorganisms (GCM) 10K type strain sequencing project: providing services to taxonomists for standard genome sequencing and annotation.</title>
        <authorList>
            <consortium name="The Broad Institute Genomics Platform"/>
            <consortium name="The Broad Institute Genome Sequencing Center for Infectious Disease"/>
            <person name="Wu L."/>
            <person name="Ma J."/>
        </authorList>
    </citation>
    <scope>NUCLEOTIDE SEQUENCE [LARGE SCALE GENOMIC DNA]</scope>
    <source>
        <strain evidence="2">CCUG 60527</strain>
    </source>
</reference>
<sequence>MKKNLIILSLIFFSCTENEETPNSDTNENQFYVEYTVDNETYIMNEFTFTNSSQDTGFVYKVNGKDSEDNNLDLEIGNIDIGNKNFNPVEGTNENEVDIEVSFENREWSGKINQGILKILKSENIFEATFSGTFGSDNMEKNIEGKIRIQK</sequence>
<accession>A0ABW3JMJ8</accession>
<protein>
    <recommendedName>
        <fullName evidence="3">Lipoprotein</fullName>
    </recommendedName>
</protein>
<dbReference type="RefSeq" id="WP_386104169.1">
    <property type="nucleotide sequence ID" value="NZ_JBHTJR010000007.1"/>
</dbReference>
<dbReference type="Proteomes" id="UP001597062">
    <property type="component" value="Unassembled WGS sequence"/>
</dbReference>
<proteinExistence type="predicted"/>
<keyword evidence="2" id="KW-1185">Reference proteome</keyword>
<comment type="caution">
    <text evidence="1">The sequence shown here is derived from an EMBL/GenBank/DDBJ whole genome shotgun (WGS) entry which is preliminary data.</text>
</comment>
<name>A0ABW3JMJ8_9FLAO</name>
<organism evidence="1 2">
    <name type="scientific">Tenacibaculum geojense</name>
    <dbReference type="NCBI Taxonomy" id="915352"/>
    <lineage>
        <taxon>Bacteria</taxon>
        <taxon>Pseudomonadati</taxon>
        <taxon>Bacteroidota</taxon>
        <taxon>Flavobacteriia</taxon>
        <taxon>Flavobacteriales</taxon>
        <taxon>Flavobacteriaceae</taxon>
        <taxon>Tenacibaculum</taxon>
    </lineage>
</organism>
<evidence type="ECO:0000313" key="1">
    <source>
        <dbReference type="EMBL" id="MFD0991659.1"/>
    </source>
</evidence>
<evidence type="ECO:0000313" key="2">
    <source>
        <dbReference type="Proteomes" id="UP001597062"/>
    </source>
</evidence>
<dbReference type="EMBL" id="JBHTJR010000007">
    <property type="protein sequence ID" value="MFD0991659.1"/>
    <property type="molecule type" value="Genomic_DNA"/>
</dbReference>
<dbReference type="PROSITE" id="PS51257">
    <property type="entry name" value="PROKAR_LIPOPROTEIN"/>
    <property type="match status" value="1"/>
</dbReference>
<evidence type="ECO:0008006" key="3">
    <source>
        <dbReference type="Google" id="ProtNLM"/>
    </source>
</evidence>